<evidence type="ECO:0000313" key="7">
    <source>
        <dbReference type="Proteomes" id="UP000324767"/>
    </source>
</evidence>
<dbReference type="GO" id="GO:0045332">
    <property type="term" value="P:phospholipid translocation"/>
    <property type="evidence" value="ECO:0007669"/>
    <property type="project" value="TreeGrafter"/>
</dbReference>
<evidence type="ECO:0000256" key="2">
    <source>
        <dbReference type="ARBA" id="ARBA00022692"/>
    </source>
</evidence>
<dbReference type="OrthoDB" id="292213at2759"/>
<dbReference type="EMBL" id="VXIT01000004">
    <property type="protein sequence ID" value="KAA6413598.1"/>
    <property type="molecule type" value="Genomic_DNA"/>
</dbReference>
<organism evidence="6 7">
    <name type="scientific">Lasallia pustulata</name>
    <dbReference type="NCBI Taxonomy" id="136370"/>
    <lineage>
        <taxon>Eukaryota</taxon>
        <taxon>Fungi</taxon>
        <taxon>Dikarya</taxon>
        <taxon>Ascomycota</taxon>
        <taxon>Pezizomycotina</taxon>
        <taxon>Lecanoromycetes</taxon>
        <taxon>OSLEUM clade</taxon>
        <taxon>Umbilicariomycetidae</taxon>
        <taxon>Umbilicariales</taxon>
        <taxon>Umbilicariaceae</taxon>
        <taxon>Lasallia</taxon>
    </lineage>
</organism>
<sequence length="246" mass="27013">MPIFTTLISALAPIFLVLSPITSYTDQILSIHRTRTSAGFSLDIPLIMLTASILKIFYWPGARYDLSLLLQAVVMLAMQLVLLKVALDNRPGWRGELAGAPFQAGTKNAAGARQRLWGFWRWRSQRPYWEFLAGLVGLLALLHLLLRPTAASLYTQLIGYVGLAVEAVLPLPQMVANTRARSCKGFRVSVLANWLVGDAMKMSYFFTSAPGRVPWAFKACGIFQACCDAGLGVQWWVYGDGAEAGG</sequence>
<dbReference type="GO" id="GO:0042147">
    <property type="term" value="P:retrograde transport, endosome to Golgi"/>
    <property type="evidence" value="ECO:0007669"/>
    <property type="project" value="TreeGrafter"/>
</dbReference>
<dbReference type="GO" id="GO:0016020">
    <property type="term" value="C:membrane"/>
    <property type="evidence" value="ECO:0007669"/>
    <property type="project" value="UniProtKB-SubCell"/>
</dbReference>
<evidence type="ECO:0000313" key="6">
    <source>
        <dbReference type="EMBL" id="KAA6413598.1"/>
    </source>
</evidence>
<feature type="transmembrane region" description="Helical" evidence="5">
    <location>
        <begin position="128"/>
        <end position="146"/>
    </location>
</feature>
<name>A0A5M8PVC0_9LECA</name>
<gene>
    <name evidence="6" type="ORF">FRX48_03344</name>
</gene>
<evidence type="ECO:0000256" key="1">
    <source>
        <dbReference type="ARBA" id="ARBA00004141"/>
    </source>
</evidence>
<comment type="caution">
    <text evidence="6">The sequence shown here is derived from an EMBL/GenBank/DDBJ whole genome shotgun (WGS) entry which is preliminary data.</text>
</comment>
<dbReference type="InterPro" id="IPR006603">
    <property type="entry name" value="PQ-loop_rpt"/>
</dbReference>
<accession>A0A5M8PVC0</accession>
<evidence type="ECO:0000256" key="3">
    <source>
        <dbReference type="ARBA" id="ARBA00022989"/>
    </source>
</evidence>
<evidence type="ECO:0000256" key="4">
    <source>
        <dbReference type="ARBA" id="ARBA00023136"/>
    </source>
</evidence>
<reference evidence="6 7" key="1">
    <citation type="submission" date="2019-09" db="EMBL/GenBank/DDBJ databases">
        <title>The hologenome of the rock-dwelling lichen Lasallia pustulata.</title>
        <authorList>
            <person name="Greshake Tzovaras B."/>
            <person name="Segers F."/>
            <person name="Bicker A."/>
            <person name="Dal Grande F."/>
            <person name="Otte J."/>
            <person name="Hankeln T."/>
            <person name="Schmitt I."/>
            <person name="Ebersberger I."/>
        </authorList>
    </citation>
    <scope>NUCLEOTIDE SEQUENCE [LARGE SCALE GENOMIC DNA]</scope>
    <source>
        <strain evidence="6">A1-1</strain>
    </source>
</reference>
<keyword evidence="2 5" id="KW-0812">Transmembrane</keyword>
<dbReference type="Pfam" id="PF04193">
    <property type="entry name" value="PQ-loop"/>
    <property type="match status" value="1"/>
</dbReference>
<dbReference type="GO" id="GO:0005802">
    <property type="term" value="C:trans-Golgi network"/>
    <property type="evidence" value="ECO:0007669"/>
    <property type="project" value="TreeGrafter"/>
</dbReference>
<dbReference type="GO" id="GO:0005768">
    <property type="term" value="C:endosome"/>
    <property type="evidence" value="ECO:0007669"/>
    <property type="project" value="TreeGrafter"/>
</dbReference>
<comment type="subcellular location">
    <subcellularLocation>
        <location evidence="1">Membrane</location>
        <topology evidence="1">Multi-pass membrane protein</topology>
    </subcellularLocation>
</comment>
<feature type="transmembrane region" description="Helical" evidence="5">
    <location>
        <begin position="66"/>
        <end position="87"/>
    </location>
</feature>
<protein>
    <submittedName>
        <fullName evidence="6">Pq loop repeat protein</fullName>
    </submittedName>
</protein>
<proteinExistence type="predicted"/>
<dbReference type="Gene3D" id="1.20.1280.290">
    <property type="match status" value="2"/>
</dbReference>
<dbReference type="Proteomes" id="UP000324767">
    <property type="component" value="Unassembled WGS sequence"/>
</dbReference>
<keyword evidence="4 5" id="KW-0472">Membrane</keyword>
<evidence type="ECO:0000256" key="5">
    <source>
        <dbReference type="SAM" id="Phobius"/>
    </source>
</evidence>
<keyword evidence="3 5" id="KW-1133">Transmembrane helix</keyword>
<dbReference type="AlphaFoldDB" id="A0A5M8PVC0"/>
<dbReference type="PANTHER" id="PTHR14856:SF9">
    <property type="entry name" value="PQ-LOOP REPEAT-CONTAINING PROTEIN 1"/>
    <property type="match status" value="1"/>
</dbReference>
<feature type="transmembrane region" description="Helical" evidence="5">
    <location>
        <begin position="6"/>
        <end position="25"/>
    </location>
</feature>
<dbReference type="InterPro" id="IPR052241">
    <property type="entry name" value="SLC66/Scramblase_ANY1"/>
</dbReference>
<dbReference type="PANTHER" id="PTHR14856">
    <property type="entry name" value="PQ-LOOP REPEAT-CONTAINING PROTEIN 1-LIKE PROTEIN"/>
    <property type="match status" value="1"/>
</dbReference>
<dbReference type="GO" id="GO:0005829">
    <property type="term" value="C:cytosol"/>
    <property type="evidence" value="ECO:0007669"/>
    <property type="project" value="GOC"/>
</dbReference>
<feature type="transmembrane region" description="Helical" evidence="5">
    <location>
        <begin position="37"/>
        <end position="60"/>
    </location>
</feature>